<evidence type="ECO:0000256" key="1">
    <source>
        <dbReference type="ARBA" id="ARBA00010333"/>
    </source>
</evidence>
<evidence type="ECO:0000259" key="4">
    <source>
        <dbReference type="SMART" id="SM00062"/>
    </source>
</evidence>
<comment type="similarity">
    <text evidence="1">Belongs to the bacterial solute-binding protein 3 family.</text>
</comment>
<gene>
    <name evidence="5" type="ORF">EOE65_06545</name>
</gene>
<dbReference type="InterPro" id="IPR001638">
    <property type="entry name" value="Solute-binding_3/MltF_N"/>
</dbReference>
<evidence type="ECO:0000313" key="6">
    <source>
        <dbReference type="Proteomes" id="UP000282818"/>
    </source>
</evidence>
<evidence type="ECO:0000313" key="5">
    <source>
        <dbReference type="EMBL" id="RVU31630.1"/>
    </source>
</evidence>
<name>A0A437QAS6_9GAMM</name>
<dbReference type="PANTHER" id="PTHR35936">
    <property type="entry name" value="MEMBRANE-BOUND LYTIC MUREIN TRANSGLYCOSYLASE F"/>
    <property type="match status" value="1"/>
</dbReference>
<dbReference type="SMART" id="SM00062">
    <property type="entry name" value="PBPb"/>
    <property type="match status" value="1"/>
</dbReference>
<protein>
    <submittedName>
        <fullName evidence="5">Amino acid ABC transporter substrate-binding protein</fullName>
    </submittedName>
</protein>
<dbReference type="EMBL" id="SACQ01000002">
    <property type="protein sequence ID" value="RVU31630.1"/>
    <property type="molecule type" value="Genomic_DNA"/>
</dbReference>
<dbReference type="RefSeq" id="WP_127693489.1">
    <property type="nucleotide sequence ID" value="NZ_SACQ01000002.1"/>
</dbReference>
<accession>A0A437QAS6</accession>
<organism evidence="5 6">
    <name type="scientific">Neptunomonas marina</name>
    <dbReference type="NCBI Taxonomy" id="1815562"/>
    <lineage>
        <taxon>Bacteria</taxon>
        <taxon>Pseudomonadati</taxon>
        <taxon>Pseudomonadota</taxon>
        <taxon>Gammaproteobacteria</taxon>
        <taxon>Oceanospirillales</taxon>
        <taxon>Oceanospirillaceae</taxon>
        <taxon>Neptunomonas</taxon>
    </lineage>
</organism>
<dbReference type="AlphaFoldDB" id="A0A437QAS6"/>
<feature type="domain" description="Solute-binding protein family 3/N-terminal" evidence="4">
    <location>
        <begin position="28"/>
        <end position="258"/>
    </location>
</feature>
<evidence type="ECO:0000256" key="2">
    <source>
        <dbReference type="ARBA" id="ARBA00022729"/>
    </source>
</evidence>
<feature type="signal peptide" evidence="3">
    <location>
        <begin position="1"/>
        <end position="18"/>
    </location>
</feature>
<dbReference type="Proteomes" id="UP000282818">
    <property type="component" value="Unassembled WGS sequence"/>
</dbReference>
<keyword evidence="6" id="KW-1185">Reference proteome</keyword>
<comment type="caution">
    <text evidence="5">The sequence shown here is derived from an EMBL/GenBank/DDBJ whole genome shotgun (WGS) entry which is preliminary data.</text>
</comment>
<keyword evidence="2 3" id="KW-0732">Signal</keyword>
<sequence length="258" mass="28885">MLVRYCCILLLLVSTAAAGVVGNTDTRPLHLLTLMDFRPFSWCEDGEVKGADQAIIKRLFARIGRPVTLECLPWKRALSMVESGSADGLFAGYRTPERERFADFLAKPLHYSKFKVFVCKSAPFPFEQLTDLHGRRIGLQLGYSVNPQFDAARASGKVDVQEASDTYSGLGMLMNGRVEAFIGGEEAIWYAAHKMRRQDELLMLEQPLHPARPAYLMLSKAAPIDDREQLIDALNQALEQMWQSGEVEAVIDRYVAAD</sequence>
<dbReference type="Gene3D" id="3.40.190.10">
    <property type="entry name" value="Periplasmic binding protein-like II"/>
    <property type="match status" value="2"/>
</dbReference>
<evidence type="ECO:0000256" key="3">
    <source>
        <dbReference type="SAM" id="SignalP"/>
    </source>
</evidence>
<dbReference type="PANTHER" id="PTHR35936:SF25">
    <property type="entry name" value="ABC TRANSPORTER SUBSTRATE-BINDING PROTEIN"/>
    <property type="match status" value="1"/>
</dbReference>
<proteinExistence type="inferred from homology"/>
<dbReference type="Pfam" id="PF00497">
    <property type="entry name" value="SBP_bac_3"/>
    <property type="match status" value="1"/>
</dbReference>
<dbReference type="SUPFAM" id="SSF53850">
    <property type="entry name" value="Periplasmic binding protein-like II"/>
    <property type="match status" value="1"/>
</dbReference>
<reference evidence="5 6" key="1">
    <citation type="submission" date="2019-01" db="EMBL/GenBank/DDBJ databases">
        <authorList>
            <person name="Chen W.-M."/>
        </authorList>
    </citation>
    <scope>NUCLEOTIDE SEQUENCE [LARGE SCALE GENOMIC DNA]</scope>
    <source>
        <strain evidence="5 6">HPM-16</strain>
    </source>
</reference>
<feature type="chain" id="PRO_5019474692" evidence="3">
    <location>
        <begin position="19"/>
        <end position="258"/>
    </location>
</feature>